<feature type="domain" description="OST48 middle" evidence="10">
    <location>
        <begin position="301"/>
        <end position="435"/>
    </location>
</feature>
<dbReference type="PANTHER" id="PTHR10830">
    <property type="entry name" value="DOLICHYL-DIPHOSPHOOLIGOSACCHARIDE--PROTEIN GLYCOSYLTRANSFERASE 48 KDA SUBUNIT"/>
    <property type="match status" value="1"/>
</dbReference>
<reference evidence="11 12" key="1">
    <citation type="journal article" date="2018" name="MBio">
        <title>Comparative Genomics Reveals the Core Gene Toolbox for the Fungus-Insect Symbiosis.</title>
        <authorList>
            <person name="Wang Y."/>
            <person name="Stata M."/>
            <person name="Wang W."/>
            <person name="Stajich J.E."/>
            <person name="White M.M."/>
            <person name="Moncalvo J.M."/>
        </authorList>
    </citation>
    <scope>NUCLEOTIDE SEQUENCE [LARGE SCALE GENOMIC DNA]</scope>
    <source>
        <strain evidence="11 12">SC-DP-2</strain>
    </source>
</reference>
<keyword evidence="5 8" id="KW-0256">Endoplasmic reticulum</keyword>
<feature type="chain" id="PRO_5015371507" description="Dolichyl-diphosphooligosaccharide--protein glycosyltransferase subunit WBP1" evidence="8">
    <location>
        <begin position="21"/>
        <end position="444"/>
    </location>
</feature>
<comment type="function">
    <text evidence="8">Subunit of the oligosaccharyl transferase (OST) complex that catalyzes the initial transfer of a defined glycan (Glc(3)Man(9)GlcNAc(2) in eukaryotes) from the lipid carrier dolichol-pyrophosphate to an asparagine residue within an Asn-X-Ser/Thr consensus motif in nascent polypeptide chains, the first step in protein N-glycosylation. N-glycosylation occurs cotranslationally and the complex associates with the Sec61 complex at the channel-forming translocon complex that mediates protein translocation across the endoplasmic reticulum (ER).</text>
</comment>
<evidence type="ECO:0000256" key="6">
    <source>
        <dbReference type="ARBA" id="ARBA00022989"/>
    </source>
</evidence>
<comment type="subunit">
    <text evidence="8">Component of the oligosaccharyltransferase (OST) complex.</text>
</comment>
<dbReference type="GO" id="GO:0008250">
    <property type="term" value="C:oligosaccharyltransferase complex"/>
    <property type="evidence" value="ECO:0007669"/>
    <property type="project" value="TreeGrafter"/>
</dbReference>
<organism evidence="11 12">
    <name type="scientific">Smittium megazygosporum</name>
    <dbReference type="NCBI Taxonomy" id="133381"/>
    <lineage>
        <taxon>Eukaryota</taxon>
        <taxon>Fungi</taxon>
        <taxon>Fungi incertae sedis</taxon>
        <taxon>Zoopagomycota</taxon>
        <taxon>Kickxellomycotina</taxon>
        <taxon>Harpellomycetes</taxon>
        <taxon>Harpellales</taxon>
        <taxon>Legeriomycetaceae</taxon>
        <taxon>Smittium</taxon>
    </lineage>
</organism>
<accession>A0A2T9ZJL9</accession>
<evidence type="ECO:0000256" key="7">
    <source>
        <dbReference type="ARBA" id="ARBA00023136"/>
    </source>
</evidence>
<comment type="similarity">
    <text evidence="3 8">Belongs to the DDOST 48 kDa subunit family.</text>
</comment>
<keyword evidence="8" id="KW-0732">Signal</keyword>
<keyword evidence="6 8" id="KW-1133">Transmembrane helix</keyword>
<evidence type="ECO:0000313" key="12">
    <source>
        <dbReference type="Proteomes" id="UP000245609"/>
    </source>
</evidence>
<dbReference type="PANTHER" id="PTHR10830:SF0">
    <property type="entry name" value="DOLICHYL-DIPHOSPHOOLIGOSACCHARIDE--PROTEIN GLYCOSYLTRANSFERASE 48 KDA SUBUNIT"/>
    <property type="match status" value="1"/>
</dbReference>
<dbReference type="Pfam" id="PF03345">
    <property type="entry name" value="OST48_N"/>
    <property type="match status" value="1"/>
</dbReference>
<dbReference type="Pfam" id="PF23358">
    <property type="entry name" value="OST48_MD"/>
    <property type="match status" value="1"/>
</dbReference>
<feature type="signal peptide" evidence="8">
    <location>
        <begin position="1"/>
        <end position="20"/>
    </location>
</feature>
<feature type="transmembrane region" description="Helical" evidence="8">
    <location>
        <begin position="412"/>
        <end position="434"/>
    </location>
</feature>
<keyword evidence="7 8" id="KW-0472">Membrane</keyword>
<keyword evidence="4 8" id="KW-0812">Transmembrane</keyword>
<comment type="pathway">
    <text evidence="2 8">Protein modification; protein glycosylation.</text>
</comment>
<dbReference type="InterPro" id="IPR055459">
    <property type="entry name" value="OST48_MD"/>
</dbReference>
<keyword evidence="12" id="KW-1185">Reference proteome</keyword>
<protein>
    <recommendedName>
        <fullName evidence="8">Dolichyl-diphosphooligosaccharide--protein glycosyltransferase subunit WBP1</fullName>
        <shortName evidence="8">Oligosaccharyl transferase subunit WBP1</shortName>
    </recommendedName>
</protein>
<evidence type="ECO:0000259" key="9">
    <source>
        <dbReference type="Pfam" id="PF03345"/>
    </source>
</evidence>
<gene>
    <name evidence="11" type="ORF">BB560_000771</name>
</gene>
<evidence type="ECO:0000256" key="4">
    <source>
        <dbReference type="ARBA" id="ARBA00022692"/>
    </source>
</evidence>
<sequence length="444" mass="50349">MLFLGLILSIFLFWQPSVLASVLPRALAIIPSIDAKDDFSELFQLIKQKRIDLVIEPSSSKNLKLYSHDENLYQHVLLLCPECKKYGSGLNVESFVKFVENGGNIVFVGDSGLSRLNSRLASEFGVKFEEPDTFVADYSNSYPGSDLKNTILASNLASNKHILPGHALNPKNSLVYYKGIAHSINSKNYLVSPLVSGSPTTISIKKQSLEDLTKASPSQVLSGSNLQLVSVFQSLNNARATFIGSTDMMKNKFFHISDSLQEPGDYRNKAFIDDLLGWVFQQRGVLKYSKPVIFKTSNNVSLESYQIRDEILYSIEISEFFDGKWVPFDADDVQLEIRMLDPYIRTTLDRQTQPDSEYATFSKKIVLPDKYGVFKFLLEHRRQGITWLEVTEVIPIHPLRHNQFPRFLSQAYPYYATSFLLLSGFIIISTLWLFSPTFKQSINI</sequence>
<evidence type="ECO:0000256" key="3">
    <source>
        <dbReference type="ARBA" id="ARBA00008743"/>
    </source>
</evidence>
<evidence type="ECO:0000259" key="10">
    <source>
        <dbReference type="Pfam" id="PF23358"/>
    </source>
</evidence>
<evidence type="ECO:0000256" key="1">
    <source>
        <dbReference type="ARBA" id="ARBA00004479"/>
    </source>
</evidence>
<evidence type="ECO:0000256" key="5">
    <source>
        <dbReference type="ARBA" id="ARBA00022824"/>
    </source>
</evidence>
<evidence type="ECO:0000313" key="11">
    <source>
        <dbReference type="EMBL" id="PVV04717.1"/>
    </source>
</evidence>
<dbReference type="AlphaFoldDB" id="A0A2T9ZJL9"/>
<dbReference type="EMBL" id="MBFS01000087">
    <property type="protein sequence ID" value="PVV04717.1"/>
    <property type="molecule type" value="Genomic_DNA"/>
</dbReference>
<evidence type="ECO:0000256" key="8">
    <source>
        <dbReference type="RuleBase" id="RU361142"/>
    </source>
</evidence>
<proteinExistence type="inferred from homology"/>
<comment type="caution">
    <text evidence="11">The sequence shown here is derived from an EMBL/GenBank/DDBJ whole genome shotgun (WGS) entry which is preliminary data.</text>
</comment>
<dbReference type="OrthoDB" id="29105at2759"/>
<dbReference type="UniPathway" id="UPA00378"/>
<dbReference type="STRING" id="133381.A0A2T9ZJL9"/>
<feature type="domain" description="OST48 N-terminal" evidence="9">
    <location>
        <begin position="25"/>
        <end position="279"/>
    </location>
</feature>
<comment type="subcellular location">
    <subcellularLocation>
        <location evidence="8">Endoplasmic reticulum membrane</location>
        <topology evidence="8">Single-pass type I membrane protein</topology>
    </subcellularLocation>
    <subcellularLocation>
        <location evidence="1">Membrane</location>
        <topology evidence="1">Single-pass type I membrane protein</topology>
    </subcellularLocation>
</comment>
<dbReference type="InterPro" id="IPR005013">
    <property type="entry name" value="DDOST_48_kDa_subunit"/>
</dbReference>
<evidence type="ECO:0000256" key="2">
    <source>
        <dbReference type="ARBA" id="ARBA00004922"/>
    </source>
</evidence>
<dbReference type="InterPro" id="IPR055457">
    <property type="entry name" value="OST48_N"/>
</dbReference>
<dbReference type="Proteomes" id="UP000245609">
    <property type="component" value="Unassembled WGS sequence"/>
</dbReference>
<dbReference type="GO" id="GO:0018279">
    <property type="term" value="P:protein N-linked glycosylation via asparagine"/>
    <property type="evidence" value="ECO:0007669"/>
    <property type="project" value="UniProtKB-UniRule"/>
</dbReference>
<name>A0A2T9ZJL9_9FUNG</name>